<comment type="similarity">
    <text evidence="1">Belongs to the amidinotransferase family.</text>
</comment>
<keyword evidence="5" id="KW-1185">Reference proteome</keyword>
<reference evidence="4 5" key="1">
    <citation type="submission" date="2021-04" db="EMBL/GenBank/DDBJ databases">
        <title>Genomics, taxonomy and metabolism of representatives of sulfur bacteria of the genus Thiothrix: Thiothrix fructosivorans QT, Thiothrix unzii A1T and three new species, Thiothrix subterranea sp. nov., Thiothrix litoralis sp. nov. and 'Candidatus Thiothrix anitrata' sp. nov.</title>
        <authorList>
            <person name="Ravin N.V."/>
            <person name="Smolyakov D."/>
            <person name="Rudenko T.S."/>
            <person name="Mardanov A.V."/>
            <person name="Beletsky A.V."/>
            <person name="Markov N.D."/>
            <person name="Fomenkov A.I."/>
            <person name="Roberts R.J."/>
            <person name="Karnachuk O.V."/>
            <person name="Novikov A."/>
            <person name="Grabovich M.Y."/>
        </authorList>
    </citation>
    <scope>NUCLEOTIDE SEQUENCE [LARGE SCALE GENOMIC DNA]</scope>
    <source>
        <strain evidence="4 5">AS</strain>
    </source>
</reference>
<evidence type="ECO:0000313" key="4">
    <source>
        <dbReference type="EMBL" id="QTR45441.1"/>
    </source>
</evidence>
<dbReference type="SUPFAM" id="SSF55909">
    <property type="entry name" value="Pentein"/>
    <property type="match status" value="1"/>
</dbReference>
<sequence length="381" mass="43375">MTQASVKQASPVDRPRSQPATLPNLDAVPVVNSHNEWDLLEEVIVGRAENACVPEWHPVLQATMPSRHWDFFRQNGGQPFPAEVTTAAERELEVFCRELEAQGVTVRRPEPIDWKQAYATPDVASEAGLYAAMPRDLLLVVGNEIIEAPMAWPSRLFESRAYRPLIKHYFERGARWTAAPKPELGKHTFNHDHAEAGYDIHAGRSVITEHEPLFDAADFSRCGRDIFCQISQVTNRFGIEWLQRHLGENYRVHILEVNDPNAMHIDASFIPLAPGRVLIHPDRVTKLPDMFADWEVLTPPAPTVPDSHPFYFSSHWLSLNLLSLDEKRVFVEAEEQPMIDFLRRHGFEPIPVHFRNFGSLGGAFHCATCDIRRHGNLESYF</sequence>
<evidence type="ECO:0000313" key="5">
    <source>
        <dbReference type="Proteomes" id="UP000672039"/>
    </source>
</evidence>
<dbReference type="PANTHER" id="PTHR10488">
    <property type="entry name" value="GLYCINE AMIDINOTRANSFERASE, MITOCHONDRIAL"/>
    <property type="match status" value="1"/>
</dbReference>
<evidence type="ECO:0008006" key="6">
    <source>
        <dbReference type="Google" id="ProtNLM"/>
    </source>
</evidence>
<dbReference type="PANTHER" id="PTHR10488:SF1">
    <property type="entry name" value="GLYCINE AMIDINOTRANSFERASE, MITOCHONDRIAL"/>
    <property type="match status" value="1"/>
</dbReference>
<name>A0ABX7WQF0_9GAMM</name>
<keyword evidence="2" id="KW-0808">Transferase</keyword>
<organism evidence="4 5">
    <name type="scientific">Thiothrix litoralis</name>
    <dbReference type="NCBI Taxonomy" id="2891210"/>
    <lineage>
        <taxon>Bacteria</taxon>
        <taxon>Pseudomonadati</taxon>
        <taxon>Pseudomonadota</taxon>
        <taxon>Gammaproteobacteria</taxon>
        <taxon>Thiotrichales</taxon>
        <taxon>Thiotrichaceae</taxon>
        <taxon>Thiothrix</taxon>
    </lineage>
</organism>
<dbReference type="EMBL" id="CP072801">
    <property type="protein sequence ID" value="QTR45441.1"/>
    <property type="molecule type" value="Genomic_DNA"/>
</dbReference>
<protein>
    <recommendedName>
        <fullName evidence="6">Glycine amidinotransferase</fullName>
    </recommendedName>
</protein>
<dbReference type="Proteomes" id="UP000672039">
    <property type="component" value="Chromosome"/>
</dbReference>
<dbReference type="Gene3D" id="3.75.10.10">
    <property type="entry name" value="L-arginine/glycine Amidinotransferase, Chain A"/>
    <property type="match status" value="1"/>
</dbReference>
<feature type="region of interest" description="Disordered" evidence="3">
    <location>
        <begin position="1"/>
        <end position="24"/>
    </location>
</feature>
<proteinExistence type="inferred from homology"/>
<evidence type="ECO:0000256" key="2">
    <source>
        <dbReference type="ARBA" id="ARBA00022679"/>
    </source>
</evidence>
<evidence type="ECO:0000256" key="3">
    <source>
        <dbReference type="SAM" id="MobiDB-lite"/>
    </source>
</evidence>
<gene>
    <name evidence="4" type="ORF">J9253_15730</name>
</gene>
<dbReference type="CDD" id="cd21136">
    <property type="entry name" value="amidinotransferase_AGAT-like"/>
    <property type="match status" value="1"/>
</dbReference>
<accession>A0ABX7WQF0</accession>
<evidence type="ECO:0000256" key="1">
    <source>
        <dbReference type="ARBA" id="ARBA00006943"/>
    </source>
</evidence>
<dbReference type="InterPro" id="IPR033195">
    <property type="entry name" value="AmidinoTrfase"/>
</dbReference>
<dbReference type="RefSeq" id="WP_210221852.1">
    <property type="nucleotide sequence ID" value="NZ_CP072801.1"/>
</dbReference>